<dbReference type="AlphaFoldDB" id="A0A4S8RGF4"/>
<comment type="caution">
    <text evidence="2">The sequence shown here is derived from an EMBL/GenBank/DDBJ whole genome shotgun (WGS) entry which is preliminary data.</text>
</comment>
<dbReference type="Proteomes" id="UP000308671">
    <property type="component" value="Unassembled WGS sequence"/>
</dbReference>
<reference evidence="2 3" key="1">
    <citation type="submission" date="2017-12" db="EMBL/GenBank/DDBJ databases">
        <title>Comparative genomics of Botrytis spp.</title>
        <authorList>
            <person name="Valero-Jimenez C.A."/>
            <person name="Tapia P."/>
            <person name="Veloso J."/>
            <person name="Silva-Moreno E."/>
            <person name="Staats M."/>
            <person name="Valdes J.H."/>
            <person name="Van Kan J.A.L."/>
        </authorList>
    </citation>
    <scope>NUCLEOTIDE SEQUENCE [LARGE SCALE GENOMIC DNA]</scope>
    <source>
        <strain evidence="2 3">MUCL435</strain>
    </source>
</reference>
<keyword evidence="3" id="KW-1185">Reference proteome</keyword>
<sequence length="136" mass="15844">MKRNQAIIDEEMRAIARYGEIRQAMAREEERQDRNLRRRALRESFNSRFDSGDREPHNEGRESSFRGPPYLFEERGSRFGAGRYGLEGISEGEPRSGAAPFRSRVPENRTESEEFQHRGSNSRSRVPKNRTELGEL</sequence>
<organism evidence="2 3">
    <name type="scientific">Botrytis galanthina</name>
    <dbReference type="NCBI Taxonomy" id="278940"/>
    <lineage>
        <taxon>Eukaryota</taxon>
        <taxon>Fungi</taxon>
        <taxon>Dikarya</taxon>
        <taxon>Ascomycota</taxon>
        <taxon>Pezizomycotina</taxon>
        <taxon>Leotiomycetes</taxon>
        <taxon>Helotiales</taxon>
        <taxon>Sclerotiniaceae</taxon>
        <taxon>Botrytis</taxon>
    </lineage>
</organism>
<feature type="compositionally biased region" description="Basic and acidic residues" evidence="1">
    <location>
        <begin position="50"/>
        <end position="64"/>
    </location>
</feature>
<feature type="compositionally biased region" description="Basic and acidic residues" evidence="1">
    <location>
        <begin position="25"/>
        <end position="35"/>
    </location>
</feature>
<protein>
    <submittedName>
        <fullName evidence="2">Uncharacterized protein</fullName>
    </submittedName>
</protein>
<proteinExistence type="predicted"/>
<feature type="compositionally biased region" description="Basic and acidic residues" evidence="1">
    <location>
        <begin position="104"/>
        <end position="117"/>
    </location>
</feature>
<feature type="region of interest" description="Disordered" evidence="1">
    <location>
        <begin position="25"/>
        <end position="136"/>
    </location>
</feature>
<accession>A0A4S8RGF4</accession>
<evidence type="ECO:0000256" key="1">
    <source>
        <dbReference type="SAM" id="MobiDB-lite"/>
    </source>
</evidence>
<name>A0A4S8RGF4_9HELO</name>
<gene>
    <name evidence="2" type="ORF">BGAL_0073g00080</name>
</gene>
<evidence type="ECO:0000313" key="2">
    <source>
        <dbReference type="EMBL" id="THV52634.1"/>
    </source>
</evidence>
<evidence type="ECO:0000313" key="3">
    <source>
        <dbReference type="Proteomes" id="UP000308671"/>
    </source>
</evidence>
<dbReference type="EMBL" id="PQXL01000073">
    <property type="protein sequence ID" value="THV52634.1"/>
    <property type="molecule type" value="Genomic_DNA"/>
</dbReference>